<dbReference type="OrthoDB" id="9775268at2"/>
<feature type="transmembrane region" description="Helical" evidence="7">
    <location>
        <begin position="183"/>
        <end position="200"/>
    </location>
</feature>
<feature type="transmembrane region" description="Helical" evidence="7">
    <location>
        <begin position="298"/>
        <end position="318"/>
    </location>
</feature>
<feature type="transmembrane region" description="Helical" evidence="7">
    <location>
        <begin position="233"/>
        <end position="254"/>
    </location>
</feature>
<evidence type="ECO:0000256" key="2">
    <source>
        <dbReference type="ARBA" id="ARBA00022448"/>
    </source>
</evidence>
<dbReference type="RefSeq" id="WP_134214725.1">
    <property type="nucleotide sequence ID" value="NZ_QFFZ01000040.1"/>
</dbReference>
<evidence type="ECO:0000256" key="5">
    <source>
        <dbReference type="ARBA" id="ARBA00022989"/>
    </source>
</evidence>
<dbReference type="PANTHER" id="PTHR23513:SF11">
    <property type="entry name" value="STAPHYLOFERRIN A TRANSPORTER"/>
    <property type="match status" value="1"/>
</dbReference>
<dbReference type="EMBL" id="QFFZ01000040">
    <property type="protein sequence ID" value="TEB09694.1"/>
    <property type="molecule type" value="Genomic_DNA"/>
</dbReference>
<gene>
    <name evidence="9" type="ORF">Pmgp_02940</name>
</gene>
<evidence type="ECO:0000256" key="4">
    <source>
        <dbReference type="ARBA" id="ARBA00022692"/>
    </source>
</evidence>
<dbReference type="Proteomes" id="UP000297597">
    <property type="component" value="Unassembled WGS sequence"/>
</dbReference>
<evidence type="ECO:0000313" key="9">
    <source>
        <dbReference type="EMBL" id="TEB09694.1"/>
    </source>
</evidence>
<comment type="subcellular location">
    <subcellularLocation>
        <location evidence="1">Cell membrane</location>
        <topology evidence="1">Multi-pass membrane protein</topology>
    </subcellularLocation>
</comment>
<reference evidence="9 10" key="1">
    <citation type="journal article" date="2018" name="Environ. Microbiol.">
        <title>Novel energy conservation strategies and behaviour of Pelotomaculum schinkii driving syntrophic propionate catabolism.</title>
        <authorList>
            <person name="Hidalgo-Ahumada C.A.P."/>
            <person name="Nobu M.K."/>
            <person name="Narihiro T."/>
            <person name="Tamaki H."/>
            <person name="Liu W.T."/>
            <person name="Kamagata Y."/>
            <person name="Stams A.J.M."/>
            <person name="Imachi H."/>
            <person name="Sousa D.Z."/>
        </authorList>
    </citation>
    <scope>NUCLEOTIDE SEQUENCE [LARGE SCALE GENOMIC DNA]</scope>
    <source>
        <strain evidence="9 10">MGP</strain>
    </source>
</reference>
<feature type="transmembrane region" description="Helical" evidence="7">
    <location>
        <begin position="355"/>
        <end position="375"/>
    </location>
</feature>
<dbReference type="GO" id="GO:0022857">
    <property type="term" value="F:transmembrane transporter activity"/>
    <property type="evidence" value="ECO:0007669"/>
    <property type="project" value="InterPro"/>
</dbReference>
<protein>
    <recommendedName>
        <fullName evidence="8">Major facilitator superfamily (MFS) profile domain-containing protein</fullName>
    </recommendedName>
</protein>
<evidence type="ECO:0000256" key="1">
    <source>
        <dbReference type="ARBA" id="ARBA00004651"/>
    </source>
</evidence>
<keyword evidence="5 7" id="KW-1133">Transmembrane helix</keyword>
<keyword evidence="3" id="KW-1003">Cell membrane</keyword>
<dbReference type="AlphaFoldDB" id="A0A4Y7RL30"/>
<name>A0A4Y7RL30_9FIRM</name>
<dbReference type="SUPFAM" id="SSF103473">
    <property type="entry name" value="MFS general substrate transporter"/>
    <property type="match status" value="1"/>
</dbReference>
<sequence>MRINAGSIFNYNILRALGSRNYRLFFGGQGISLIGTWMQIIAMSWLVYRLTDSPLLLGVIGFTGQIPSFVLAPLAGVLADRRDRRRILIVTQTLAMVQAFIVAGLTLTGIIAVWHLVVLSLFLGIVNAFDIPSRQSLVVKMVENKEDLPNAIALNSFLFNGARLVGPTMAGILIALLGEGMCFLLNGLSYIAVIAALLAMRLETARKERNDTRIIQELGEGLRYAFSSEAIKSILLLSAFISMVGMPYTVLMPVVVRDVLSGGAHIYGFLMTGTGIGAVTGAVYLASRKNVKGLGGMIPLAVGSLGAGLVMLSLSRIFWLSLPVMLFTGFGAMIQMVSNNTILQTIVDDDKRGRVMSLFTMSFIGMAPFGNLIAGGLASRIGASATLLFSGLLCIIAALFFLSKVSMLKSEIDRHILRQVN</sequence>
<dbReference type="PROSITE" id="PS50850">
    <property type="entry name" value="MFS"/>
    <property type="match status" value="1"/>
</dbReference>
<feature type="transmembrane region" description="Helical" evidence="7">
    <location>
        <begin position="266"/>
        <end position="286"/>
    </location>
</feature>
<evidence type="ECO:0000256" key="7">
    <source>
        <dbReference type="SAM" id="Phobius"/>
    </source>
</evidence>
<proteinExistence type="predicted"/>
<feature type="transmembrane region" description="Helical" evidence="7">
    <location>
        <begin position="24"/>
        <end position="48"/>
    </location>
</feature>
<keyword evidence="6 7" id="KW-0472">Membrane</keyword>
<feature type="transmembrane region" description="Helical" evidence="7">
    <location>
        <begin position="111"/>
        <end position="131"/>
    </location>
</feature>
<organism evidence="9 10">
    <name type="scientific">Pelotomaculum propionicicum</name>
    <dbReference type="NCBI Taxonomy" id="258475"/>
    <lineage>
        <taxon>Bacteria</taxon>
        <taxon>Bacillati</taxon>
        <taxon>Bacillota</taxon>
        <taxon>Clostridia</taxon>
        <taxon>Eubacteriales</taxon>
        <taxon>Desulfotomaculaceae</taxon>
        <taxon>Pelotomaculum</taxon>
    </lineage>
</organism>
<feature type="transmembrane region" description="Helical" evidence="7">
    <location>
        <begin position="54"/>
        <end position="75"/>
    </location>
</feature>
<keyword evidence="4 7" id="KW-0812">Transmembrane</keyword>
<dbReference type="InterPro" id="IPR010290">
    <property type="entry name" value="TM_effector"/>
</dbReference>
<evidence type="ECO:0000313" key="10">
    <source>
        <dbReference type="Proteomes" id="UP000297597"/>
    </source>
</evidence>
<dbReference type="GO" id="GO:0005886">
    <property type="term" value="C:plasma membrane"/>
    <property type="evidence" value="ECO:0007669"/>
    <property type="project" value="UniProtKB-SubCell"/>
</dbReference>
<dbReference type="CDD" id="cd06173">
    <property type="entry name" value="MFS_MefA_like"/>
    <property type="match status" value="1"/>
</dbReference>
<dbReference type="Gene3D" id="1.20.1250.20">
    <property type="entry name" value="MFS general substrate transporter like domains"/>
    <property type="match status" value="1"/>
</dbReference>
<dbReference type="InterPro" id="IPR020846">
    <property type="entry name" value="MFS_dom"/>
</dbReference>
<accession>A0A4Y7RL30</accession>
<keyword evidence="10" id="KW-1185">Reference proteome</keyword>
<dbReference type="PANTHER" id="PTHR23513">
    <property type="entry name" value="INTEGRAL MEMBRANE EFFLUX PROTEIN-RELATED"/>
    <property type="match status" value="1"/>
</dbReference>
<dbReference type="InterPro" id="IPR036259">
    <property type="entry name" value="MFS_trans_sf"/>
</dbReference>
<feature type="transmembrane region" description="Helical" evidence="7">
    <location>
        <begin position="381"/>
        <end position="402"/>
    </location>
</feature>
<evidence type="ECO:0000259" key="8">
    <source>
        <dbReference type="PROSITE" id="PS50850"/>
    </source>
</evidence>
<keyword evidence="2" id="KW-0813">Transport</keyword>
<comment type="caution">
    <text evidence="9">The sequence shown here is derived from an EMBL/GenBank/DDBJ whole genome shotgun (WGS) entry which is preliminary data.</text>
</comment>
<evidence type="ECO:0000256" key="3">
    <source>
        <dbReference type="ARBA" id="ARBA00022475"/>
    </source>
</evidence>
<feature type="domain" description="Major facilitator superfamily (MFS) profile" evidence="8">
    <location>
        <begin position="16"/>
        <end position="409"/>
    </location>
</feature>
<dbReference type="Pfam" id="PF05977">
    <property type="entry name" value="MFS_3"/>
    <property type="match status" value="1"/>
</dbReference>
<evidence type="ECO:0000256" key="6">
    <source>
        <dbReference type="ARBA" id="ARBA00023136"/>
    </source>
</evidence>